<dbReference type="PANTHER" id="PTHR13471">
    <property type="entry name" value="TETRATRICOPEPTIDE-LIKE HELICAL"/>
    <property type="match status" value="1"/>
</dbReference>
<reference evidence="5 6" key="1">
    <citation type="journal article" date="2020" name="ISME J.">
        <title>Uncovering the hidden diversity of litter-decomposition mechanisms in mushroom-forming fungi.</title>
        <authorList>
            <person name="Floudas D."/>
            <person name="Bentzer J."/>
            <person name="Ahren D."/>
            <person name="Johansson T."/>
            <person name="Persson P."/>
            <person name="Tunlid A."/>
        </authorList>
    </citation>
    <scope>NUCLEOTIDE SEQUENCE [LARGE SCALE GENOMIC DNA]</scope>
    <source>
        <strain evidence="5 6">CBS 101986</strain>
    </source>
</reference>
<feature type="compositionally biased region" description="Acidic residues" evidence="4">
    <location>
        <begin position="234"/>
        <end position="244"/>
    </location>
</feature>
<dbReference type="PANTHER" id="PTHR13471:SF0">
    <property type="entry name" value="NUCLEAR EXOSOME REGULATOR NRDE2"/>
    <property type="match status" value="1"/>
</dbReference>
<evidence type="ECO:0000256" key="4">
    <source>
        <dbReference type="SAM" id="MobiDB-lite"/>
    </source>
</evidence>
<dbReference type="Pfam" id="PF08424">
    <property type="entry name" value="NRDE-2"/>
    <property type="match status" value="1"/>
</dbReference>
<evidence type="ECO:0000313" key="6">
    <source>
        <dbReference type="Proteomes" id="UP000567179"/>
    </source>
</evidence>
<dbReference type="Gene3D" id="1.25.40.10">
    <property type="entry name" value="Tetratricopeptide repeat domain"/>
    <property type="match status" value="1"/>
</dbReference>
<dbReference type="EMBL" id="JAACJJ010000056">
    <property type="protein sequence ID" value="KAF5313281.1"/>
    <property type="molecule type" value="Genomic_DNA"/>
</dbReference>
<evidence type="ECO:0000256" key="1">
    <source>
        <dbReference type="ARBA" id="ARBA00004123"/>
    </source>
</evidence>
<dbReference type="Proteomes" id="UP000567179">
    <property type="component" value="Unassembled WGS sequence"/>
</dbReference>
<dbReference type="GO" id="GO:1902369">
    <property type="term" value="P:negative regulation of RNA catabolic process"/>
    <property type="evidence" value="ECO:0007669"/>
    <property type="project" value="TreeGrafter"/>
</dbReference>
<comment type="subcellular location">
    <subcellularLocation>
        <location evidence="1">Nucleus</location>
    </subcellularLocation>
</comment>
<dbReference type="SUPFAM" id="SSF48452">
    <property type="entry name" value="TPR-like"/>
    <property type="match status" value="1"/>
</dbReference>
<proteinExistence type="inferred from homology"/>
<comment type="caution">
    <text evidence="5">The sequence shown here is derived from an EMBL/GenBank/DDBJ whole genome shotgun (WGS) entry which is preliminary data.</text>
</comment>
<feature type="region of interest" description="Disordered" evidence="4">
    <location>
        <begin position="215"/>
        <end position="244"/>
    </location>
</feature>
<dbReference type="InterPro" id="IPR011990">
    <property type="entry name" value="TPR-like_helical_dom_sf"/>
</dbReference>
<keyword evidence="6" id="KW-1185">Reference proteome</keyword>
<accession>A0A8H5AYF8</accession>
<gene>
    <name evidence="5" type="ORF">D9619_002994</name>
</gene>
<name>A0A8H5AYF8_9AGAR</name>
<evidence type="ECO:0000256" key="2">
    <source>
        <dbReference type="ARBA" id="ARBA00009265"/>
    </source>
</evidence>
<dbReference type="OrthoDB" id="297219at2759"/>
<evidence type="ECO:0008006" key="7">
    <source>
        <dbReference type="Google" id="ProtNLM"/>
    </source>
</evidence>
<evidence type="ECO:0000313" key="5">
    <source>
        <dbReference type="EMBL" id="KAF5313281.1"/>
    </source>
</evidence>
<dbReference type="GO" id="GO:0071013">
    <property type="term" value="C:catalytic step 2 spliceosome"/>
    <property type="evidence" value="ECO:0007669"/>
    <property type="project" value="TreeGrafter"/>
</dbReference>
<protein>
    <recommendedName>
        <fullName evidence="7">NRDE-2, necessary for RNA interference-domain-containing protein</fullName>
    </recommendedName>
</protein>
<feature type="compositionally biased region" description="Basic and acidic residues" evidence="4">
    <location>
        <begin position="46"/>
        <end position="84"/>
    </location>
</feature>
<feature type="region of interest" description="Disordered" evidence="4">
    <location>
        <begin position="1"/>
        <end position="114"/>
    </location>
</feature>
<feature type="compositionally biased region" description="Low complexity" evidence="4">
    <location>
        <begin position="1"/>
        <end position="12"/>
    </location>
</feature>
<dbReference type="GO" id="GO:0031048">
    <property type="term" value="P:regulatory ncRNA-mediated heterochromatin formation"/>
    <property type="evidence" value="ECO:0007669"/>
    <property type="project" value="TreeGrafter"/>
</dbReference>
<dbReference type="AlphaFoldDB" id="A0A8H5AYF8"/>
<sequence length="1065" mass="119376">MAAPSFSSFSSFPDLEPATTPNQHDAQTPERSSRDKNKKDRKRRERSKEKSERDKKSHRHREDKNQDNKHERRTREYTPREELSGHAPASTSQPKSHVFYSDRKGDPSNIQYGSLHRGDIPKYRLVGGGRSILGLPVAFVAFRRGGRGIEIGLKGSGPKVSSLTDSGARALLSKPPTRHIHPSNDTRKYQEIDGFISLPSRQGIDIGKAEDSYRSITTGFDGDNSDSDSGSMPDADEPSDEEEGQPVLTAHQESLKQLEAALQVDPGAISTWLSLLKQSLSVIPPNSKNAAKARSEITTSIISRALSSSPQNSSNKLLRLIYLKAGADIWHESKVRAEWDEALKIGGIEIQMEWLERMMATTDIESIVDSASGILRGLGVDEESEIAKVRVFWRVATGIRDAGYVERAMGLFQAQAELSFNLPAQLSKLSLAAQLDELEEFWDSEVPRLAESRAKGWAFWHGSKDDQTHAHLTEAHRIHAEAHSELDPYRQWAHQESVADRNSSLPMRSDSDTSDPYSIVMFADLRALLSSFQSRRAKDAFRFAWLSFLGLHIPGTSMGAEDTNWDDRWSLGHLIKPSNLDAIFPSDASKSKLLTDSVAGVIIGREKEYVSSFGPVRSWGGNVFNPLDIIVTGSGSGSYLCMWGPADVRNVDERIIRNLFSSLSLGQDDYFWNVLALSFEAVLSVRTALKLSKSFLSLPPHAAALWTAHAQLERMRGHLDDARKVFQTILISNKSAHHRKDAGAMWWYWIEMEWISGQAQAALNVIMKAAGVDGSPSGITLLRTKRALEDLVESATSPDEKTSWVKIRALLELVTDSGPTQVMAIFDRYIKMVAFKSMREGLTTSSLLMLYYHSVVLKRPMPPAILRERVYSAFELYPSNSIILGVLLEAERGQGVWGRVRTMMGANEHSEKDVSRRVEEVWLAGWEKHRWFTEIERTRSGLSVAVEHNRTKGSSVLWRVYLEFEIRTGNLQNAKKLLFRAIGECPLVKELYLLAFGPLRSVFQAHELNALAETMVERNIRLHQGLDEIVMDPIDRSDASDGHSDHDDVDEIEENAQELRRLMPY</sequence>
<dbReference type="InterPro" id="IPR013633">
    <property type="entry name" value="NRDE-2"/>
</dbReference>
<organism evidence="5 6">
    <name type="scientific">Psilocybe cf. subviscida</name>
    <dbReference type="NCBI Taxonomy" id="2480587"/>
    <lineage>
        <taxon>Eukaryota</taxon>
        <taxon>Fungi</taxon>
        <taxon>Dikarya</taxon>
        <taxon>Basidiomycota</taxon>
        <taxon>Agaricomycotina</taxon>
        <taxon>Agaricomycetes</taxon>
        <taxon>Agaricomycetidae</taxon>
        <taxon>Agaricales</taxon>
        <taxon>Agaricineae</taxon>
        <taxon>Strophariaceae</taxon>
        <taxon>Psilocybe</taxon>
    </lineage>
</organism>
<evidence type="ECO:0000256" key="3">
    <source>
        <dbReference type="ARBA" id="ARBA00023242"/>
    </source>
</evidence>
<comment type="similarity">
    <text evidence="2">Belongs to the NRDE2 family.</text>
</comment>
<keyword evidence="3" id="KW-0539">Nucleus</keyword>
<feature type="compositionally biased region" description="Basic and acidic residues" evidence="4">
    <location>
        <begin position="27"/>
        <end position="38"/>
    </location>
</feature>